<sequence length="99" mass="10985">MSDDEDNFINSTNYPLLIDCDMNEEERAEATEVIVTAVEKFPGDPEQAARFVKEGLDKKFGQHFHVCVGNSFGYSIDNEVGHKIAMSYGMTGVIAFKAC</sequence>
<evidence type="ECO:0000313" key="1">
    <source>
        <dbReference type="EMBL" id="TNJ26482.1"/>
    </source>
</evidence>
<evidence type="ECO:0000313" key="2">
    <source>
        <dbReference type="Proteomes" id="UP000315496"/>
    </source>
</evidence>
<dbReference type="GO" id="GO:0007017">
    <property type="term" value="P:microtubule-based process"/>
    <property type="evidence" value="ECO:0007669"/>
    <property type="project" value="InterPro"/>
</dbReference>
<dbReference type="VEuPathDB" id="GiardiaDB:GMRT_13934"/>
<dbReference type="SUPFAM" id="SSF54648">
    <property type="entry name" value="DLC"/>
    <property type="match status" value="1"/>
</dbReference>
<dbReference type="CDD" id="cd21453">
    <property type="entry name" value="DLC-like_DNAL4"/>
    <property type="match status" value="1"/>
</dbReference>
<keyword evidence="2" id="KW-1185">Reference proteome</keyword>
<dbReference type="SMART" id="SM01375">
    <property type="entry name" value="Dynein_light"/>
    <property type="match status" value="1"/>
</dbReference>
<reference evidence="1 2" key="1">
    <citation type="submission" date="2019-05" db="EMBL/GenBank/DDBJ databases">
        <title>The compact genome of Giardia muris reveals important steps in the evolution of intestinal protozoan parasites.</title>
        <authorList>
            <person name="Xu F."/>
            <person name="Jimenez-Gonzalez A."/>
            <person name="Einarsson E."/>
            <person name="Astvaldsson A."/>
            <person name="Peirasmaki D."/>
            <person name="Eckmann L."/>
            <person name="Andersson J.O."/>
            <person name="Svard S.G."/>
            <person name="Jerlstrom-Hultqvist J."/>
        </authorList>
    </citation>
    <scope>NUCLEOTIDE SEQUENCE [LARGE SCALE GENOMIC DNA]</scope>
    <source>
        <strain evidence="1 2">Roberts-Thomson</strain>
    </source>
</reference>
<dbReference type="InterPro" id="IPR037177">
    <property type="entry name" value="DLC_sf"/>
</dbReference>
<name>A0A4Z1SLG0_GIAMU</name>
<dbReference type="InterPro" id="IPR001372">
    <property type="entry name" value="Dynein_light_chain_typ-1/2"/>
</dbReference>
<dbReference type="EMBL" id="VDLU01000005">
    <property type="protein sequence ID" value="TNJ26482.1"/>
    <property type="molecule type" value="Genomic_DNA"/>
</dbReference>
<dbReference type="Gene3D" id="3.30.740.10">
    <property type="entry name" value="Protein Inhibitor Of Neuronal Nitric Oxide Synthase"/>
    <property type="match status" value="1"/>
</dbReference>
<gene>
    <name evidence="1" type="ORF">GMRT_13934</name>
</gene>
<dbReference type="Pfam" id="PF01221">
    <property type="entry name" value="Dynein_light"/>
    <property type="match status" value="1"/>
</dbReference>
<proteinExistence type="predicted"/>
<dbReference type="Proteomes" id="UP000315496">
    <property type="component" value="Chromosome 5"/>
</dbReference>
<dbReference type="FunFam" id="3.30.740.10:FF:000007">
    <property type="entry name" value="Dynein light chain"/>
    <property type="match status" value="1"/>
</dbReference>
<organism evidence="1 2">
    <name type="scientific">Giardia muris</name>
    <dbReference type="NCBI Taxonomy" id="5742"/>
    <lineage>
        <taxon>Eukaryota</taxon>
        <taxon>Metamonada</taxon>
        <taxon>Diplomonadida</taxon>
        <taxon>Hexamitidae</taxon>
        <taxon>Giardiinae</taxon>
        <taxon>Giardia</taxon>
    </lineage>
</organism>
<accession>A0A4Z1SLG0</accession>
<dbReference type="GO" id="GO:0030286">
    <property type="term" value="C:dynein complex"/>
    <property type="evidence" value="ECO:0007669"/>
    <property type="project" value="InterPro"/>
</dbReference>
<dbReference type="AlphaFoldDB" id="A0A4Z1SLG0"/>
<comment type="caution">
    <text evidence="1">The sequence shown here is derived from an EMBL/GenBank/DDBJ whole genome shotgun (WGS) entry which is preliminary data.</text>
</comment>
<protein>
    <submittedName>
        <fullName evidence="1">Dynein light chain LC4</fullName>
    </submittedName>
</protein>
<dbReference type="OrthoDB" id="6506078at2759"/>